<evidence type="ECO:0000313" key="2">
    <source>
        <dbReference type="Proteomes" id="UP000245207"/>
    </source>
</evidence>
<evidence type="ECO:0000313" key="1">
    <source>
        <dbReference type="EMBL" id="PWA77302.1"/>
    </source>
</evidence>
<dbReference type="EMBL" id="PKPP01002146">
    <property type="protein sequence ID" value="PWA77302.1"/>
    <property type="molecule type" value="Genomic_DNA"/>
</dbReference>
<keyword evidence="1" id="KW-0548">Nucleotidyltransferase</keyword>
<dbReference type="AlphaFoldDB" id="A0A2U1NUW6"/>
<dbReference type="Proteomes" id="UP000245207">
    <property type="component" value="Unassembled WGS sequence"/>
</dbReference>
<proteinExistence type="predicted"/>
<keyword evidence="1" id="KW-0808">Transferase</keyword>
<organism evidence="1 2">
    <name type="scientific">Artemisia annua</name>
    <name type="common">Sweet wormwood</name>
    <dbReference type="NCBI Taxonomy" id="35608"/>
    <lineage>
        <taxon>Eukaryota</taxon>
        <taxon>Viridiplantae</taxon>
        <taxon>Streptophyta</taxon>
        <taxon>Embryophyta</taxon>
        <taxon>Tracheophyta</taxon>
        <taxon>Spermatophyta</taxon>
        <taxon>Magnoliopsida</taxon>
        <taxon>eudicotyledons</taxon>
        <taxon>Gunneridae</taxon>
        <taxon>Pentapetalae</taxon>
        <taxon>asterids</taxon>
        <taxon>campanulids</taxon>
        <taxon>Asterales</taxon>
        <taxon>Asteraceae</taxon>
        <taxon>Asteroideae</taxon>
        <taxon>Anthemideae</taxon>
        <taxon>Artemisiinae</taxon>
        <taxon>Artemisia</taxon>
    </lineage>
</organism>
<name>A0A2U1NUW6_ARTAN</name>
<sequence>MTKAQCKAQASKILNHYSPSRESCLYNCTDDGWPWPWDSYNRFPILNQIMVPNLVLDRDDSLVWKDLHGNARDFSVHEVWEARYSKTLGRRCCNKLKYVPMSVLQVWNMVRVMAAMDDVASAWEDIIVWIKPLAAKCTARSIIARLVVAATAYSRSLLQVKEVYCSRLCSTPGLESISRLCSTQCLEIIVSVN</sequence>
<accession>A0A2U1NUW6</accession>
<protein>
    <submittedName>
        <fullName evidence="1">Reverse transcriptase domain, Reverse transcriptase zinc-binding domain protein</fullName>
    </submittedName>
</protein>
<gene>
    <name evidence="1" type="ORF">CTI12_AA226600</name>
</gene>
<keyword evidence="1" id="KW-0695">RNA-directed DNA polymerase</keyword>
<dbReference type="GO" id="GO:0003964">
    <property type="term" value="F:RNA-directed DNA polymerase activity"/>
    <property type="evidence" value="ECO:0007669"/>
    <property type="project" value="UniProtKB-KW"/>
</dbReference>
<comment type="caution">
    <text evidence="1">The sequence shown here is derived from an EMBL/GenBank/DDBJ whole genome shotgun (WGS) entry which is preliminary data.</text>
</comment>
<reference evidence="1 2" key="1">
    <citation type="journal article" date="2018" name="Mol. Plant">
        <title>The genome of Artemisia annua provides insight into the evolution of Asteraceae family and artemisinin biosynthesis.</title>
        <authorList>
            <person name="Shen Q."/>
            <person name="Zhang L."/>
            <person name="Liao Z."/>
            <person name="Wang S."/>
            <person name="Yan T."/>
            <person name="Shi P."/>
            <person name="Liu M."/>
            <person name="Fu X."/>
            <person name="Pan Q."/>
            <person name="Wang Y."/>
            <person name="Lv Z."/>
            <person name="Lu X."/>
            <person name="Zhang F."/>
            <person name="Jiang W."/>
            <person name="Ma Y."/>
            <person name="Chen M."/>
            <person name="Hao X."/>
            <person name="Li L."/>
            <person name="Tang Y."/>
            <person name="Lv G."/>
            <person name="Zhou Y."/>
            <person name="Sun X."/>
            <person name="Brodelius P.E."/>
            <person name="Rose J.K.C."/>
            <person name="Tang K."/>
        </authorList>
    </citation>
    <scope>NUCLEOTIDE SEQUENCE [LARGE SCALE GENOMIC DNA]</scope>
    <source>
        <strain evidence="2">cv. Huhao1</strain>
        <tissue evidence="1">Leaf</tissue>
    </source>
</reference>
<keyword evidence="2" id="KW-1185">Reference proteome</keyword>